<evidence type="ECO:0000256" key="5">
    <source>
        <dbReference type="SAM" id="MobiDB-lite"/>
    </source>
</evidence>
<dbReference type="Proteomes" id="UP000198867">
    <property type="component" value="Unassembled WGS sequence"/>
</dbReference>
<evidence type="ECO:0000256" key="4">
    <source>
        <dbReference type="ARBA" id="ARBA00023136"/>
    </source>
</evidence>
<organism evidence="8 9">
    <name type="scientific">Mycetocola miduiensis</name>
    <dbReference type="NCBI Taxonomy" id="995034"/>
    <lineage>
        <taxon>Bacteria</taxon>
        <taxon>Bacillati</taxon>
        <taxon>Actinomycetota</taxon>
        <taxon>Actinomycetes</taxon>
        <taxon>Micrococcales</taxon>
        <taxon>Microbacteriaceae</taxon>
        <taxon>Mycetocola</taxon>
    </lineage>
</organism>
<accession>A0A1I5B8R2</accession>
<feature type="transmembrane region" description="Helical" evidence="6">
    <location>
        <begin position="327"/>
        <end position="350"/>
    </location>
</feature>
<keyword evidence="3 6" id="KW-1133">Transmembrane helix</keyword>
<feature type="transmembrane region" description="Helical" evidence="6">
    <location>
        <begin position="303"/>
        <end position="321"/>
    </location>
</feature>
<dbReference type="SUPFAM" id="SSF103473">
    <property type="entry name" value="MFS general substrate transporter"/>
    <property type="match status" value="1"/>
</dbReference>
<evidence type="ECO:0000313" key="9">
    <source>
        <dbReference type="Proteomes" id="UP000198867"/>
    </source>
</evidence>
<evidence type="ECO:0000313" key="8">
    <source>
        <dbReference type="EMBL" id="SFN70951.1"/>
    </source>
</evidence>
<feature type="transmembrane region" description="Helical" evidence="6">
    <location>
        <begin position="274"/>
        <end position="291"/>
    </location>
</feature>
<dbReference type="Gene3D" id="1.20.1250.20">
    <property type="entry name" value="MFS general substrate transporter like domains"/>
    <property type="match status" value="1"/>
</dbReference>
<evidence type="ECO:0000256" key="1">
    <source>
        <dbReference type="ARBA" id="ARBA00004651"/>
    </source>
</evidence>
<dbReference type="AlphaFoldDB" id="A0A1I5B8R2"/>
<dbReference type="PANTHER" id="PTHR23518">
    <property type="entry name" value="C-METHYLTRANSFERASE"/>
    <property type="match status" value="1"/>
</dbReference>
<feature type="region of interest" description="Disordered" evidence="5">
    <location>
        <begin position="1"/>
        <end position="20"/>
    </location>
</feature>
<dbReference type="Pfam" id="PF07690">
    <property type="entry name" value="MFS_1"/>
    <property type="match status" value="1"/>
</dbReference>
<feature type="transmembrane region" description="Helical" evidence="6">
    <location>
        <begin position="241"/>
        <end position="262"/>
    </location>
</feature>
<dbReference type="EMBL" id="FOVM01000004">
    <property type="protein sequence ID" value="SFN70951.1"/>
    <property type="molecule type" value="Genomic_DNA"/>
</dbReference>
<feature type="transmembrane region" description="Helical" evidence="6">
    <location>
        <begin position="52"/>
        <end position="70"/>
    </location>
</feature>
<evidence type="ECO:0000256" key="3">
    <source>
        <dbReference type="ARBA" id="ARBA00022989"/>
    </source>
</evidence>
<dbReference type="STRING" id="995034.SAMN05216219_1801"/>
<dbReference type="RefSeq" id="WP_090710675.1">
    <property type="nucleotide sequence ID" value="NZ_FOVM01000004.1"/>
</dbReference>
<dbReference type="CDD" id="cd17370">
    <property type="entry name" value="MFS_MJ1317_like"/>
    <property type="match status" value="1"/>
</dbReference>
<proteinExistence type="predicted"/>
<dbReference type="InterPro" id="IPR020846">
    <property type="entry name" value="MFS_dom"/>
</dbReference>
<dbReference type="InterPro" id="IPR036259">
    <property type="entry name" value="MFS_trans_sf"/>
</dbReference>
<sequence>MYISLSDRKPVDKNKATRPTRTATTRVSSVVIALGIVSMFTDISTESVSAILPLYITGVIGLSTVAYGVIDGLYQGISAVVRIAGGYAADRADQPKWVAFFGYGVSALARVGLLFASGFAALSAVIAVDRLGKGVRTAPRDALITASSEPDNLARSFGVHRMLDTIGAAIGPLLAFAILFFIPDGYSTIFVVSLAFAILGVLLLGIVVPNKRPRAERATAHSTPRARFRWRDLNDRRLRRLLLAAGLLGLVTVGDGFIYLVLQSKSGFAAEYFPLLYVGTNVAFLALAIPLGRLADRFGRARIFILGHIALLAAYVCAALPAAGWQLTVACLVLLGTFYAATDGILAALASQATSIDTLASGIAAAQTSVAAARLLASVGFGLLWYSIGRDSAMTVVAVALAVLIPVTAVILGGLIRAGKPT</sequence>
<keyword evidence="9" id="KW-1185">Reference proteome</keyword>
<evidence type="ECO:0000259" key="7">
    <source>
        <dbReference type="PROSITE" id="PS50850"/>
    </source>
</evidence>
<keyword evidence="4 6" id="KW-0472">Membrane</keyword>
<reference evidence="9" key="1">
    <citation type="submission" date="2016-10" db="EMBL/GenBank/DDBJ databases">
        <authorList>
            <person name="Varghese N."/>
            <person name="Submissions S."/>
        </authorList>
    </citation>
    <scope>NUCLEOTIDE SEQUENCE [LARGE SCALE GENOMIC DNA]</scope>
    <source>
        <strain evidence="9">CGMCC 1.11101</strain>
    </source>
</reference>
<evidence type="ECO:0000256" key="2">
    <source>
        <dbReference type="ARBA" id="ARBA00022692"/>
    </source>
</evidence>
<feature type="transmembrane region" description="Helical" evidence="6">
    <location>
        <begin position="162"/>
        <end position="182"/>
    </location>
</feature>
<dbReference type="GO" id="GO:0022857">
    <property type="term" value="F:transmembrane transporter activity"/>
    <property type="evidence" value="ECO:0007669"/>
    <property type="project" value="InterPro"/>
</dbReference>
<comment type="subcellular location">
    <subcellularLocation>
        <location evidence="1">Cell membrane</location>
        <topology evidence="1">Multi-pass membrane protein</topology>
    </subcellularLocation>
</comment>
<gene>
    <name evidence="8" type="ORF">SAMN05216219_1801</name>
</gene>
<feature type="transmembrane region" description="Helical" evidence="6">
    <location>
        <begin position="107"/>
        <end position="128"/>
    </location>
</feature>
<keyword evidence="2 6" id="KW-0812">Transmembrane</keyword>
<feature type="domain" description="Major facilitator superfamily (MFS) profile" evidence="7">
    <location>
        <begin position="30"/>
        <end position="417"/>
    </location>
</feature>
<dbReference type="PROSITE" id="PS50850">
    <property type="entry name" value="MFS"/>
    <property type="match status" value="1"/>
</dbReference>
<feature type="transmembrane region" description="Helical" evidence="6">
    <location>
        <begin position="394"/>
        <end position="416"/>
    </location>
</feature>
<feature type="transmembrane region" description="Helical" evidence="6">
    <location>
        <begin position="371"/>
        <end position="388"/>
    </location>
</feature>
<dbReference type="InterPro" id="IPR011701">
    <property type="entry name" value="MFS"/>
</dbReference>
<name>A0A1I5B8R2_9MICO</name>
<dbReference type="GO" id="GO:0005886">
    <property type="term" value="C:plasma membrane"/>
    <property type="evidence" value="ECO:0007669"/>
    <property type="project" value="UniProtKB-SubCell"/>
</dbReference>
<dbReference type="OrthoDB" id="9803985at2"/>
<dbReference type="PANTHER" id="PTHR23518:SF2">
    <property type="entry name" value="MAJOR FACILITATOR SUPERFAMILY TRANSPORTER"/>
    <property type="match status" value="1"/>
</dbReference>
<evidence type="ECO:0000256" key="6">
    <source>
        <dbReference type="SAM" id="Phobius"/>
    </source>
</evidence>
<feature type="transmembrane region" description="Helical" evidence="6">
    <location>
        <begin position="188"/>
        <end position="208"/>
    </location>
</feature>
<feature type="compositionally biased region" description="Basic and acidic residues" evidence="5">
    <location>
        <begin position="1"/>
        <end position="15"/>
    </location>
</feature>
<protein>
    <submittedName>
        <fullName evidence="8">Na+/melibiose symporter</fullName>
    </submittedName>
</protein>